<sequence>MAKTKNSFHVFWQLPCFIGNSKEIYRTIFSLHCSSVVL</sequence>
<reference evidence="1" key="2">
    <citation type="journal article" date="2015" name="Fish Shellfish Immunol.">
        <title>Early steps in the European eel (Anguilla anguilla)-Vibrio vulnificus interaction in the gills: Role of the RtxA13 toxin.</title>
        <authorList>
            <person name="Callol A."/>
            <person name="Pajuelo D."/>
            <person name="Ebbesson L."/>
            <person name="Teles M."/>
            <person name="MacKenzie S."/>
            <person name="Amaro C."/>
        </authorList>
    </citation>
    <scope>NUCLEOTIDE SEQUENCE</scope>
</reference>
<organism evidence="1">
    <name type="scientific">Anguilla anguilla</name>
    <name type="common">European freshwater eel</name>
    <name type="synonym">Muraena anguilla</name>
    <dbReference type="NCBI Taxonomy" id="7936"/>
    <lineage>
        <taxon>Eukaryota</taxon>
        <taxon>Metazoa</taxon>
        <taxon>Chordata</taxon>
        <taxon>Craniata</taxon>
        <taxon>Vertebrata</taxon>
        <taxon>Euteleostomi</taxon>
        <taxon>Actinopterygii</taxon>
        <taxon>Neopterygii</taxon>
        <taxon>Teleostei</taxon>
        <taxon>Anguilliformes</taxon>
        <taxon>Anguillidae</taxon>
        <taxon>Anguilla</taxon>
    </lineage>
</organism>
<proteinExistence type="predicted"/>
<accession>A0A0E9SIC8</accession>
<protein>
    <submittedName>
        <fullName evidence="1">Uncharacterized protein</fullName>
    </submittedName>
</protein>
<reference evidence="1" key="1">
    <citation type="submission" date="2014-11" db="EMBL/GenBank/DDBJ databases">
        <authorList>
            <person name="Amaro Gonzalez C."/>
        </authorList>
    </citation>
    <scope>NUCLEOTIDE SEQUENCE</scope>
</reference>
<dbReference type="AlphaFoldDB" id="A0A0E9SIC8"/>
<dbReference type="EMBL" id="GBXM01068344">
    <property type="protein sequence ID" value="JAH40233.1"/>
    <property type="molecule type" value="Transcribed_RNA"/>
</dbReference>
<evidence type="ECO:0000313" key="1">
    <source>
        <dbReference type="EMBL" id="JAH40233.1"/>
    </source>
</evidence>
<name>A0A0E9SIC8_ANGAN</name>